<evidence type="ECO:0000313" key="2">
    <source>
        <dbReference type="Proteomes" id="UP000217790"/>
    </source>
</evidence>
<dbReference type="Proteomes" id="UP000217790">
    <property type="component" value="Unassembled WGS sequence"/>
</dbReference>
<accession>A0A2H3D294</accession>
<organism evidence="1 2">
    <name type="scientific">Armillaria gallica</name>
    <name type="common">Bulbous honey fungus</name>
    <name type="synonym">Armillaria bulbosa</name>
    <dbReference type="NCBI Taxonomy" id="47427"/>
    <lineage>
        <taxon>Eukaryota</taxon>
        <taxon>Fungi</taxon>
        <taxon>Dikarya</taxon>
        <taxon>Basidiomycota</taxon>
        <taxon>Agaricomycotina</taxon>
        <taxon>Agaricomycetes</taxon>
        <taxon>Agaricomycetidae</taxon>
        <taxon>Agaricales</taxon>
        <taxon>Marasmiineae</taxon>
        <taxon>Physalacriaceae</taxon>
        <taxon>Armillaria</taxon>
    </lineage>
</organism>
<dbReference type="InParanoid" id="A0A2H3D294"/>
<protein>
    <submittedName>
        <fullName evidence="1">Uncharacterized protein</fullName>
    </submittedName>
</protein>
<evidence type="ECO:0000313" key="1">
    <source>
        <dbReference type="EMBL" id="PBK88190.1"/>
    </source>
</evidence>
<dbReference type="EMBL" id="KZ293674">
    <property type="protein sequence ID" value="PBK88190.1"/>
    <property type="molecule type" value="Genomic_DNA"/>
</dbReference>
<proteinExistence type="predicted"/>
<gene>
    <name evidence="1" type="ORF">ARMGADRAFT_937668</name>
</gene>
<dbReference type="OrthoDB" id="2154985at2759"/>
<dbReference type="AlphaFoldDB" id="A0A2H3D294"/>
<name>A0A2H3D294_ARMGA</name>
<reference evidence="2" key="1">
    <citation type="journal article" date="2017" name="Nat. Ecol. Evol.">
        <title>Genome expansion and lineage-specific genetic innovations in the forest pathogenic fungi Armillaria.</title>
        <authorList>
            <person name="Sipos G."/>
            <person name="Prasanna A.N."/>
            <person name="Walter M.C."/>
            <person name="O'Connor E."/>
            <person name="Balint B."/>
            <person name="Krizsan K."/>
            <person name="Kiss B."/>
            <person name="Hess J."/>
            <person name="Varga T."/>
            <person name="Slot J."/>
            <person name="Riley R."/>
            <person name="Boka B."/>
            <person name="Rigling D."/>
            <person name="Barry K."/>
            <person name="Lee J."/>
            <person name="Mihaltcheva S."/>
            <person name="LaButti K."/>
            <person name="Lipzen A."/>
            <person name="Waldron R."/>
            <person name="Moloney N.M."/>
            <person name="Sperisen C."/>
            <person name="Kredics L."/>
            <person name="Vagvoelgyi C."/>
            <person name="Patrignani A."/>
            <person name="Fitzpatrick D."/>
            <person name="Nagy I."/>
            <person name="Doyle S."/>
            <person name="Anderson J.B."/>
            <person name="Grigoriev I.V."/>
            <person name="Gueldener U."/>
            <person name="Muensterkoetter M."/>
            <person name="Nagy L.G."/>
        </authorList>
    </citation>
    <scope>NUCLEOTIDE SEQUENCE [LARGE SCALE GENOMIC DNA]</scope>
    <source>
        <strain evidence="2">Ar21-2</strain>
    </source>
</reference>
<feature type="non-terminal residue" evidence="1">
    <location>
        <position position="1"/>
    </location>
</feature>
<sequence>HLLHVDVCIILRATMGMESAKMEKYEKPLALSEAGFRKQMKATKRKTNKRLPPIIEWEVVNADSVVLLRIRHALMCMWQIV</sequence>
<keyword evidence="2" id="KW-1185">Reference proteome</keyword>